<dbReference type="SUPFAM" id="SSF55729">
    <property type="entry name" value="Acyl-CoA N-acyltransferases (Nat)"/>
    <property type="match status" value="1"/>
</dbReference>
<dbReference type="Proteomes" id="UP001549047">
    <property type="component" value="Unassembled WGS sequence"/>
</dbReference>
<dbReference type="Gene3D" id="3.40.630.30">
    <property type="match status" value="1"/>
</dbReference>
<name>A0ABV2IVD2_9HYPH</name>
<evidence type="ECO:0000256" key="3">
    <source>
        <dbReference type="ARBA" id="ARBA00022679"/>
    </source>
</evidence>
<keyword evidence="8" id="KW-1185">Reference proteome</keyword>
<comment type="catalytic activity">
    <reaction evidence="5">
        <text>glycyl-tRNA(Gly) + acetyl-CoA = N-acetylglycyl-tRNA(Gly) + CoA + H(+)</text>
        <dbReference type="Rhea" id="RHEA:81867"/>
        <dbReference type="Rhea" id="RHEA-COMP:9683"/>
        <dbReference type="Rhea" id="RHEA-COMP:19766"/>
        <dbReference type="ChEBI" id="CHEBI:15378"/>
        <dbReference type="ChEBI" id="CHEBI:57287"/>
        <dbReference type="ChEBI" id="CHEBI:57288"/>
        <dbReference type="ChEBI" id="CHEBI:78522"/>
        <dbReference type="ChEBI" id="CHEBI:232036"/>
    </reaction>
</comment>
<dbReference type="InterPro" id="IPR000182">
    <property type="entry name" value="GNAT_dom"/>
</dbReference>
<dbReference type="PANTHER" id="PTHR36449">
    <property type="entry name" value="ACETYLTRANSFERASE-RELATED"/>
    <property type="match status" value="1"/>
</dbReference>
<keyword evidence="4" id="KW-0012">Acyltransferase</keyword>
<comment type="caution">
    <text evidence="7">The sequence shown here is derived from an EMBL/GenBank/DDBJ whole genome shotgun (WGS) entry which is preliminary data.</text>
</comment>
<dbReference type="PANTHER" id="PTHR36449:SF1">
    <property type="entry name" value="ACETYLTRANSFERASE"/>
    <property type="match status" value="1"/>
</dbReference>
<keyword evidence="3" id="KW-0808">Transferase</keyword>
<accession>A0ABV2IVD2</accession>
<dbReference type="InterPro" id="IPR016181">
    <property type="entry name" value="Acyl_CoA_acyltransferase"/>
</dbReference>
<evidence type="ECO:0000256" key="2">
    <source>
        <dbReference type="ARBA" id="ARBA00022649"/>
    </source>
</evidence>
<evidence type="ECO:0000259" key="6">
    <source>
        <dbReference type="PROSITE" id="PS51186"/>
    </source>
</evidence>
<feature type="domain" description="N-acetyltransferase" evidence="6">
    <location>
        <begin position="4"/>
        <end position="162"/>
    </location>
</feature>
<keyword evidence="2" id="KW-1277">Toxin-antitoxin system</keyword>
<dbReference type="CDD" id="cd04301">
    <property type="entry name" value="NAT_SF"/>
    <property type="match status" value="1"/>
</dbReference>
<proteinExistence type="predicted"/>
<dbReference type="EMBL" id="JBEPMB010000001">
    <property type="protein sequence ID" value="MET3612447.1"/>
    <property type="molecule type" value="Genomic_DNA"/>
</dbReference>
<evidence type="ECO:0000313" key="7">
    <source>
        <dbReference type="EMBL" id="MET3612447.1"/>
    </source>
</evidence>
<dbReference type="Pfam" id="PF13508">
    <property type="entry name" value="Acetyltransf_7"/>
    <property type="match status" value="1"/>
</dbReference>
<gene>
    <name evidence="7" type="ORF">ABID16_000752</name>
</gene>
<evidence type="ECO:0000313" key="8">
    <source>
        <dbReference type="Proteomes" id="UP001549047"/>
    </source>
</evidence>
<dbReference type="PROSITE" id="PS51186">
    <property type="entry name" value="GNAT"/>
    <property type="match status" value="1"/>
</dbReference>
<dbReference type="RefSeq" id="WP_354555008.1">
    <property type="nucleotide sequence ID" value="NZ_JBEPMB010000001.1"/>
</dbReference>
<organism evidence="7 8">
    <name type="scientific">Rhizobium aquaticum</name>
    <dbReference type="NCBI Taxonomy" id="1549636"/>
    <lineage>
        <taxon>Bacteria</taxon>
        <taxon>Pseudomonadati</taxon>
        <taxon>Pseudomonadota</taxon>
        <taxon>Alphaproteobacteria</taxon>
        <taxon>Hyphomicrobiales</taxon>
        <taxon>Rhizobiaceae</taxon>
        <taxon>Rhizobium/Agrobacterium group</taxon>
        <taxon>Rhizobium</taxon>
    </lineage>
</organism>
<reference evidence="7 8" key="1">
    <citation type="submission" date="2024-06" db="EMBL/GenBank/DDBJ databases">
        <title>Genomic Encyclopedia of Type Strains, Phase IV (KMG-IV): sequencing the most valuable type-strain genomes for metagenomic binning, comparative biology and taxonomic classification.</title>
        <authorList>
            <person name="Goeker M."/>
        </authorList>
    </citation>
    <scope>NUCLEOTIDE SEQUENCE [LARGE SCALE GENOMIC DNA]</scope>
    <source>
        <strain evidence="7 8">DSM 29780</strain>
    </source>
</reference>
<evidence type="ECO:0000256" key="5">
    <source>
        <dbReference type="ARBA" id="ARBA00049880"/>
    </source>
</evidence>
<sequence length="164" mass="18103">MSNLRVEKLNRGHAVETFDCGDLALNRFLLRIALPNQMANASQTYLGIADNDTIVGFYTLAVGEVRHEEAPERLVKGLARHPVPIMLLARLGVDLAWQGKGVGAGLLRDAVLRTLQAADIAGIRALVVHAKHDAARSFYERFDFQPSPTDPLHLFALLKDLRNL</sequence>
<keyword evidence="1" id="KW-0678">Repressor</keyword>
<protein>
    <submittedName>
        <fullName evidence="7">GNAT superfamily N-acetyltransferase</fullName>
    </submittedName>
</protein>
<evidence type="ECO:0000256" key="1">
    <source>
        <dbReference type="ARBA" id="ARBA00022491"/>
    </source>
</evidence>
<evidence type="ECO:0000256" key="4">
    <source>
        <dbReference type="ARBA" id="ARBA00023315"/>
    </source>
</evidence>